<keyword evidence="1" id="KW-0677">Repeat</keyword>
<keyword evidence="2" id="KW-0040">ANK repeat</keyword>
<dbReference type="PROSITE" id="PS50088">
    <property type="entry name" value="ANK_REPEAT"/>
    <property type="match status" value="1"/>
</dbReference>
<dbReference type="SMART" id="SM00248">
    <property type="entry name" value="ANK"/>
    <property type="match status" value="2"/>
</dbReference>
<reference evidence="3" key="1">
    <citation type="submission" date="2011-10" db="EMBL/GenBank/DDBJ databases">
        <title>Provirophages and transpovirons: unique mobilome of giant viruses.</title>
        <authorList>
            <person name="Desnues C."/>
            <person name="LaScola B."/>
            <person name="Yutin N."/>
            <person name="Fournous G."/>
            <person name="Koonin E."/>
            <person name="Raoult D."/>
        </authorList>
    </citation>
    <scope>NUCLEOTIDE SEQUENCE</scope>
    <source>
        <strain evidence="3">Mv13-mv</strain>
    </source>
</reference>
<name>H2EFH2_9VIRU</name>
<organism evidence="3">
    <name type="scientific">Moumouvirus sp. 'Monve'</name>
    <dbReference type="NCBI Taxonomy" id="1128131"/>
    <lineage>
        <taxon>Viruses</taxon>
        <taxon>Varidnaviria</taxon>
        <taxon>Bamfordvirae</taxon>
        <taxon>Nucleocytoviricota</taxon>
        <taxon>Megaviricetes</taxon>
        <taxon>Imitervirales</taxon>
        <taxon>Mimiviridae</taxon>
        <taxon>Megamimivirinae</taxon>
        <taxon>Moumouvirus</taxon>
    </lineage>
</organism>
<evidence type="ECO:0000313" key="3">
    <source>
        <dbReference type="EMBL" id="AEX63237.1"/>
    </source>
</evidence>
<protein>
    <submittedName>
        <fullName evidence="3">Putative ankyrin repeat protein</fullName>
    </submittedName>
</protein>
<dbReference type="Gene3D" id="1.25.40.20">
    <property type="entry name" value="Ankyrin repeat-containing domain"/>
    <property type="match status" value="1"/>
</dbReference>
<dbReference type="SUPFAM" id="SSF48403">
    <property type="entry name" value="Ankyrin repeat"/>
    <property type="match status" value="1"/>
</dbReference>
<dbReference type="InterPro" id="IPR036770">
    <property type="entry name" value="Ankyrin_rpt-contain_sf"/>
</dbReference>
<dbReference type="InterPro" id="IPR002110">
    <property type="entry name" value="Ankyrin_rpt"/>
</dbReference>
<dbReference type="PANTHER" id="PTHR24188:SF29">
    <property type="entry name" value="GH09064P"/>
    <property type="match status" value="1"/>
</dbReference>
<evidence type="ECO:0000256" key="1">
    <source>
        <dbReference type="ARBA" id="ARBA00022737"/>
    </source>
</evidence>
<sequence length="207" mass="24006">MNSKNYFLIVEHNTFLEKKYDFTNKISEYQNNTTDLFMDKNILHIYPVEYLCRFLNRGDIIYKVIFPTNDPSFNLIKHPEKEIYIANLITLGKVYCLSKRRTWKYLMSLGMNIRLDNDDALITVCSRGYLKIAKFLIKNGADINTRGSAKHHNKGMALAVAVFGNHLETTKYLVENGVKFDKGILNIAKIKGDIRLINYLKSLNINK</sequence>
<evidence type="ECO:0000256" key="2">
    <source>
        <dbReference type="ARBA" id="ARBA00023043"/>
    </source>
</evidence>
<dbReference type="Pfam" id="PF13637">
    <property type="entry name" value="Ank_4"/>
    <property type="match status" value="1"/>
</dbReference>
<gene>
    <name evidence="3" type="ORF">mv_L1035</name>
</gene>
<accession>H2EFH2</accession>
<dbReference type="EMBL" id="JN885999">
    <property type="protein sequence ID" value="AEX63237.1"/>
    <property type="molecule type" value="Genomic_DNA"/>
</dbReference>
<dbReference type="PANTHER" id="PTHR24188">
    <property type="entry name" value="ANKYRIN REPEAT PROTEIN"/>
    <property type="match status" value="1"/>
</dbReference>
<proteinExistence type="predicted"/>